<organism evidence="11 12">
    <name type="scientific">Candidatus Solincola sediminis</name>
    <dbReference type="NCBI Taxonomy" id="1797199"/>
    <lineage>
        <taxon>Bacteria</taxon>
        <taxon>Bacillati</taxon>
        <taxon>Actinomycetota</taxon>
        <taxon>Candidatus Geothermincolia</taxon>
        <taxon>Candidatus Geothermincolales</taxon>
        <taxon>Candidatus Geothermincolaceae</taxon>
        <taxon>Candidatus Solincola</taxon>
    </lineage>
</organism>
<dbReference type="InterPro" id="IPR004399">
    <property type="entry name" value="HMP/HMP-P_kinase_dom"/>
</dbReference>
<evidence type="ECO:0000256" key="5">
    <source>
        <dbReference type="ARBA" id="ARBA00022679"/>
    </source>
</evidence>
<dbReference type="UniPathway" id="UPA00060">
    <property type="reaction ID" value="UER00138"/>
</dbReference>
<evidence type="ECO:0000256" key="1">
    <source>
        <dbReference type="ARBA" id="ARBA00000151"/>
    </source>
</evidence>
<dbReference type="Proteomes" id="UP000177876">
    <property type="component" value="Unassembled WGS sequence"/>
</dbReference>
<dbReference type="AlphaFoldDB" id="A0A1F2WFU2"/>
<comment type="catalytic activity">
    <reaction evidence="1">
        <text>4-amino-5-hydroxymethyl-2-methylpyrimidine + ATP = 4-amino-2-methyl-5-(phosphooxymethyl)pyrimidine + ADP + H(+)</text>
        <dbReference type="Rhea" id="RHEA:23096"/>
        <dbReference type="ChEBI" id="CHEBI:15378"/>
        <dbReference type="ChEBI" id="CHEBI:16892"/>
        <dbReference type="ChEBI" id="CHEBI:30616"/>
        <dbReference type="ChEBI" id="CHEBI:58354"/>
        <dbReference type="ChEBI" id="CHEBI:456216"/>
        <dbReference type="EC" id="2.7.1.49"/>
    </reaction>
</comment>
<dbReference type="GO" id="GO:0009229">
    <property type="term" value="P:thiamine diphosphate biosynthetic process"/>
    <property type="evidence" value="ECO:0007669"/>
    <property type="project" value="UniProtKB-UniPathway"/>
</dbReference>
<keyword evidence="7 11" id="KW-0418">Kinase</keyword>
<evidence type="ECO:0000256" key="2">
    <source>
        <dbReference type="ARBA" id="ARBA00000565"/>
    </source>
</evidence>
<evidence type="ECO:0000259" key="10">
    <source>
        <dbReference type="Pfam" id="PF08543"/>
    </source>
</evidence>
<feature type="domain" description="Pyridoxamine kinase/Phosphomethylpyrimidine kinase" evidence="10">
    <location>
        <begin position="14"/>
        <end position="257"/>
    </location>
</feature>
<keyword evidence="5" id="KW-0808">Transferase</keyword>
<dbReference type="SUPFAM" id="SSF53613">
    <property type="entry name" value="Ribokinase-like"/>
    <property type="match status" value="1"/>
</dbReference>
<proteinExistence type="predicted"/>
<name>A0A1F2WFU2_9ACTN</name>
<keyword evidence="6" id="KW-0547">Nucleotide-binding</keyword>
<dbReference type="STRING" id="1797197.A2Y75_06000"/>
<evidence type="ECO:0000256" key="6">
    <source>
        <dbReference type="ARBA" id="ARBA00022741"/>
    </source>
</evidence>
<dbReference type="InterPro" id="IPR029056">
    <property type="entry name" value="Ribokinase-like"/>
</dbReference>
<dbReference type="GO" id="GO:0005829">
    <property type="term" value="C:cytosol"/>
    <property type="evidence" value="ECO:0007669"/>
    <property type="project" value="TreeGrafter"/>
</dbReference>
<dbReference type="PANTHER" id="PTHR20858:SF17">
    <property type="entry name" value="HYDROXYMETHYLPYRIMIDINE_PHOSPHOMETHYLPYRIMIDINE KINASE THI20-RELATED"/>
    <property type="match status" value="1"/>
</dbReference>
<comment type="pathway">
    <text evidence="4">Cofactor biosynthesis; thiamine diphosphate biosynthesis; 4-amino-2-methyl-5-diphosphomethylpyrimidine from 5-amino-1-(5-phospho-D-ribosyl)imidazole: step 3/3.</text>
</comment>
<evidence type="ECO:0000256" key="9">
    <source>
        <dbReference type="ARBA" id="ARBA00022977"/>
    </source>
</evidence>
<evidence type="ECO:0000313" key="12">
    <source>
        <dbReference type="Proteomes" id="UP000177876"/>
    </source>
</evidence>
<evidence type="ECO:0000313" key="11">
    <source>
        <dbReference type="EMBL" id="OFW55725.1"/>
    </source>
</evidence>
<dbReference type="GO" id="GO:0008972">
    <property type="term" value="F:phosphomethylpyrimidine kinase activity"/>
    <property type="evidence" value="ECO:0007669"/>
    <property type="project" value="UniProtKB-EC"/>
</dbReference>
<dbReference type="Pfam" id="PF08543">
    <property type="entry name" value="Phos_pyr_kin"/>
    <property type="match status" value="1"/>
</dbReference>
<dbReference type="GO" id="GO:0005524">
    <property type="term" value="F:ATP binding"/>
    <property type="evidence" value="ECO:0007669"/>
    <property type="project" value="UniProtKB-KW"/>
</dbReference>
<gene>
    <name evidence="11" type="ORF">A2Y75_06000</name>
</gene>
<keyword evidence="9" id="KW-0784">Thiamine biosynthesis</keyword>
<comment type="function">
    <text evidence="3">Catalyzes the phosphorylation of hydroxymethylpyrimidine phosphate (HMP-P) to HMP-PP, and of HMP to HMP-P.</text>
</comment>
<evidence type="ECO:0000256" key="4">
    <source>
        <dbReference type="ARBA" id="ARBA00004769"/>
    </source>
</evidence>
<dbReference type="GO" id="GO:0008902">
    <property type="term" value="F:hydroxymethylpyrimidine kinase activity"/>
    <property type="evidence" value="ECO:0007669"/>
    <property type="project" value="UniProtKB-EC"/>
</dbReference>
<evidence type="ECO:0000256" key="8">
    <source>
        <dbReference type="ARBA" id="ARBA00022840"/>
    </source>
</evidence>
<dbReference type="GO" id="GO:0009228">
    <property type="term" value="P:thiamine biosynthetic process"/>
    <property type="evidence" value="ECO:0007669"/>
    <property type="project" value="UniProtKB-KW"/>
</dbReference>
<keyword evidence="8" id="KW-0067">ATP-binding</keyword>
<sequence>MVKLPVVLTIAGSDSGGGAGVQADLKTFFTLGVHGTCAITSITSQNTREVVSRYDLPPDVVLSQLTAVLSDFKVAAAKTGMLANQGIMEAVAEILARHDSKNLVVDPVILSTTGQRLIDTGGIAVLRDRLLPLATVVTPNIGEAQALTGLEIAGLEDMRKAARMLREMGPQAAVVTGGHLGGENAIDIFYDGERMLELGGARVITGDDHGTGCVFSASICSRLALGESILSAVENAKQDVARALENAIQVGKGRGAVQPVCCH</sequence>
<dbReference type="Gene3D" id="3.40.1190.20">
    <property type="match status" value="1"/>
</dbReference>
<accession>A0A1F2WFU2</accession>
<dbReference type="EMBL" id="MELK01000052">
    <property type="protein sequence ID" value="OFW55725.1"/>
    <property type="molecule type" value="Genomic_DNA"/>
</dbReference>
<protein>
    <submittedName>
        <fullName evidence="11">Bifunctional hydroxymethylpyrimidine kinase/phosphomethylpyrimidine kinase</fullName>
    </submittedName>
</protein>
<dbReference type="NCBIfam" id="TIGR00097">
    <property type="entry name" value="HMP-P_kinase"/>
    <property type="match status" value="1"/>
</dbReference>
<dbReference type="FunFam" id="3.40.1190.20:FF:000003">
    <property type="entry name" value="Phosphomethylpyrimidine kinase ThiD"/>
    <property type="match status" value="1"/>
</dbReference>
<evidence type="ECO:0000256" key="7">
    <source>
        <dbReference type="ARBA" id="ARBA00022777"/>
    </source>
</evidence>
<reference evidence="11 12" key="1">
    <citation type="journal article" date="2016" name="Nat. Commun.">
        <title>Thousands of microbial genomes shed light on interconnected biogeochemical processes in an aquifer system.</title>
        <authorList>
            <person name="Anantharaman K."/>
            <person name="Brown C.T."/>
            <person name="Hug L.A."/>
            <person name="Sharon I."/>
            <person name="Castelle C.J."/>
            <person name="Probst A.J."/>
            <person name="Thomas B.C."/>
            <person name="Singh A."/>
            <person name="Wilkins M.J."/>
            <person name="Karaoz U."/>
            <person name="Brodie E.L."/>
            <person name="Williams K.H."/>
            <person name="Hubbard S.S."/>
            <person name="Banfield J.F."/>
        </authorList>
    </citation>
    <scope>NUCLEOTIDE SEQUENCE [LARGE SCALE GENOMIC DNA]</scope>
</reference>
<dbReference type="PANTHER" id="PTHR20858">
    <property type="entry name" value="PHOSPHOMETHYLPYRIMIDINE KINASE"/>
    <property type="match status" value="1"/>
</dbReference>
<comment type="caution">
    <text evidence="11">The sequence shown here is derived from an EMBL/GenBank/DDBJ whole genome shotgun (WGS) entry which is preliminary data.</text>
</comment>
<dbReference type="CDD" id="cd01169">
    <property type="entry name" value="HMPP_kinase"/>
    <property type="match status" value="1"/>
</dbReference>
<comment type="catalytic activity">
    <reaction evidence="2">
        <text>4-amino-2-methyl-5-(phosphooxymethyl)pyrimidine + ATP = 4-amino-2-methyl-5-(diphosphooxymethyl)pyrimidine + ADP</text>
        <dbReference type="Rhea" id="RHEA:19893"/>
        <dbReference type="ChEBI" id="CHEBI:30616"/>
        <dbReference type="ChEBI" id="CHEBI:57841"/>
        <dbReference type="ChEBI" id="CHEBI:58354"/>
        <dbReference type="ChEBI" id="CHEBI:456216"/>
        <dbReference type="EC" id="2.7.4.7"/>
    </reaction>
</comment>
<evidence type="ECO:0000256" key="3">
    <source>
        <dbReference type="ARBA" id="ARBA00003848"/>
    </source>
</evidence>
<dbReference type="InterPro" id="IPR013749">
    <property type="entry name" value="PM/HMP-P_kinase-1"/>
</dbReference>